<sequence length="340" mass="39463">MRFRDYIMDRLWFYVIAAVSFGLILLFLGAYRVSGQLMAFITVIFLLFVITEELVGFLRKRRFYDELIQKLDILDKKYLIHEMVKEPDFLEGRLTYEVLCQANKAMCENVSDYKRSSADFREFIEMWVHEVKLPVASLQLMAHNHSDKLGDKFLEQLRRIDGYTDQVLYYARSESAEKDYIIKETSLKRTVSNTALKKREDIQLAGASIETEGLDISVMTDGKWLEFMLGQFIANSLKYTVEGRETVMKISAEELPDRVLLHFRDNGIGIPENDLSRVFDKSFTGENGRLYAKSTGMGLYIVKSLCERLGHSISVKSEQGQYTEFTVAFAKNDFYKMQEQ</sequence>
<dbReference type="SMART" id="SM00387">
    <property type="entry name" value="HATPase_c"/>
    <property type="match status" value="1"/>
</dbReference>
<keyword evidence="8 11" id="KW-1133">Transmembrane helix</keyword>
<dbReference type="GO" id="GO:0000155">
    <property type="term" value="F:phosphorelay sensor kinase activity"/>
    <property type="evidence" value="ECO:0007669"/>
    <property type="project" value="TreeGrafter"/>
</dbReference>
<dbReference type="PANTHER" id="PTHR45453:SF2">
    <property type="entry name" value="HISTIDINE KINASE"/>
    <property type="match status" value="1"/>
</dbReference>
<evidence type="ECO:0000256" key="1">
    <source>
        <dbReference type="ARBA" id="ARBA00000085"/>
    </source>
</evidence>
<evidence type="ECO:0000256" key="5">
    <source>
        <dbReference type="ARBA" id="ARBA00022679"/>
    </source>
</evidence>
<accession>A0A1K1NR70</accession>
<dbReference type="SUPFAM" id="SSF55874">
    <property type="entry name" value="ATPase domain of HSP90 chaperone/DNA topoisomerase II/histidine kinase"/>
    <property type="match status" value="1"/>
</dbReference>
<evidence type="ECO:0000256" key="3">
    <source>
        <dbReference type="ARBA" id="ARBA00012438"/>
    </source>
</evidence>
<reference evidence="13 14" key="1">
    <citation type="submission" date="2016-11" db="EMBL/GenBank/DDBJ databases">
        <authorList>
            <person name="Jaros S."/>
            <person name="Januszkiewicz K."/>
            <person name="Wedrychowicz H."/>
        </authorList>
    </citation>
    <scope>NUCLEOTIDE SEQUENCE [LARGE SCALE GENOMIC DNA]</scope>
    <source>
        <strain evidence="13 14">YL228</strain>
    </source>
</reference>
<feature type="transmembrane region" description="Helical" evidence="11">
    <location>
        <begin position="12"/>
        <end position="31"/>
    </location>
</feature>
<dbReference type="InterPro" id="IPR003594">
    <property type="entry name" value="HATPase_dom"/>
</dbReference>
<evidence type="ECO:0000256" key="11">
    <source>
        <dbReference type="SAM" id="Phobius"/>
    </source>
</evidence>
<dbReference type="PROSITE" id="PS50109">
    <property type="entry name" value="HIS_KIN"/>
    <property type="match status" value="1"/>
</dbReference>
<organism evidence="13 14">
    <name type="scientific">Ruminococcus flavefaciens</name>
    <dbReference type="NCBI Taxonomy" id="1265"/>
    <lineage>
        <taxon>Bacteria</taxon>
        <taxon>Bacillati</taxon>
        <taxon>Bacillota</taxon>
        <taxon>Clostridia</taxon>
        <taxon>Eubacteriales</taxon>
        <taxon>Oscillospiraceae</taxon>
        <taxon>Ruminococcus</taxon>
    </lineage>
</organism>
<name>A0A1K1NR70_RUMFL</name>
<evidence type="ECO:0000256" key="7">
    <source>
        <dbReference type="ARBA" id="ARBA00022777"/>
    </source>
</evidence>
<dbReference type="InterPro" id="IPR004358">
    <property type="entry name" value="Sig_transdc_His_kin-like_C"/>
</dbReference>
<gene>
    <name evidence="13" type="ORF">SAMN02910280_2203</name>
</gene>
<evidence type="ECO:0000256" key="4">
    <source>
        <dbReference type="ARBA" id="ARBA00022475"/>
    </source>
</evidence>
<evidence type="ECO:0000256" key="6">
    <source>
        <dbReference type="ARBA" id="ARBA00022692"/>
    </source>
</evidence>
<dbReference type="PANTHER" id="PTHR45453">
    <property type="entry name" value="PHOSPHATE REGULON SENSOR PROTEIN PHOR"/>
    <property type="match status" value="1"/>
</dbReference>
<feature type="transmembrane region" description="Helical" evidence="11">
    <location>
        <begin position="37"/>
        <end position="58"/>
    </location>
</feature>
<keyword evidence="9" id="KW-0902">Two-component regulatory system</keyword>
<dbReference type="InterPro" id="IPR036890">
    <property type="entry name" value="HATPase_C_sf"/>
</dbReference>
<dbReference type="Pfam" id="PF02518">
    <property type="entry name" value="HATPase_c"/>
    <property type="match status" value="1"/>
</dbReference>
<keyword evidence="10 11" id="KW-0472">Membrane</keyword>
<dbReference type="InterPro" id="IPR050351">
    <property type="entry name" value="BphY/WalK/GraS-like"/>
</dbReference>
<keyword evidence="5" id="KW-0808">Transferase</keyword>
<dbReference type="Gene3D" id="3.30.565.10">
    <property type="entry name" value="Histidine kinase-like ATPase, C-terminal domain"/>
    <property type="match status" value="1"/>
</dbReference>
<evidence type="ECO:0000256" key="9">
    <source>
        <dbReference type="ARBA" id="ARBA00023012"/>
    </source>
</evidence>
<evidence type="ECO:0000256" key="10">
    <source>
        <dbReference type="ARBA" id="ARBA00023136"/>
    </source>
</evidence>
<protein>
    <recommendedName>
        <fullName evidence="3">histidine kinase</fullName>
        <ecNumber evidence="3">2.7.13.3</ecNumber>
    </recommendedName>
</protein>
<keyword evidence="7 13" id="KW-0418">Kinase</keyword>
<dbReference type="GO" id="GO:0016036">
    <property type="term" value="P:cellular response to phosphate starvation"/>
    <property type="evidence" value="ECO:0007669"/>
    <property type="project" value="TreeGrafter"/>
</dbReference>
<evidence type="ECO:0000256" key="8">
    <source>
        <dbReference type="ARBA" id="ARBA00022989"/>
    </source>
</evidence>
<keyword evidence="4" id="KW-1003">Cell membrane</keyword>
<dbReference type="AlphaFoldDB" id="A0A1K1NR70"/>
<comment type="catalytic activity">
    <reaction evidence="1">
        <text>ATP + protein L-histidine = ADP + protein N-phospho-L-histidine.</text>
        <dbReference type="EC" id="2.7.13.3"/>
    </reaction>
</comment>
<dbReference type="PRINTS" id="PR00344">
    <property type="entry name" value="BCTRLSENSOR"/>
</dbReference>
<dbReference type="GO" id="GO:0004721">
    <property type="term" value="F:phosphoprotein phosphatase activity"/>
    <property type="evidence" value="ECO:0007669"/>
    <property type="project" value="TreeGrafter"/>
</dbReference>
<dbReference type="GO" id="GO:0005886">
    <property type="term" value="C:plasma membrane"/>
    <property type="evidence" value="ECO:0007669"/>
    <property type="project" value="UniProtKB-SubCell"/>
</dbReference>
<feature type="domain" description="Histidine kinase" evidence="12">
    <location>
        <begin position="126"/>
        <end position="333"/>
    </location>
</feature>
<dbReference type="Proteomes" id="UP000183461">
    <property type="component" value="Unassembled WGS sequence"/>
</dbReference>
<proteinExistence type="predicted"/>
<dbReference type="EC" id="2.7.13.3" evidence="3"/>
<dbReference type="EMBL" id="FPIP01000005">
    <property type="protein sequence ID" value="SFW37968.1"/>
    <property type="molecule type" value="Genomic_DNA"/>
</dbReference>
<evidence type="ECO:0000256" key="2">
    <source>
        <dbReference type="ARBA" id="ARBA00004651"/>
    </source>
</evidence>
<evidence type="ECO:0000259" key="12">
    <source>
        <dbReference type="PROSITE" id="PS50109"/>
    </source>
</evidence>
<dbReference type="InterPro" id="IPR005467">
    <property type="entry name" value="His_kinase_dom"/>
</dbReference>
<evidence type="ECO:0000313" key="14">
    <source>
        <dbReference type="Proteomes" id="UP000183461"/>
    </source>
</evidence>
<evidence type="ECO:0000313" key="13">
    <source>
        <dbReference type="EMBL" id="SFW37968.1"/>
    </source>
</evidence>
<comment type="subcellular location">
    <subcellularLocation>
        <location evidence="2">Cell membrane</location>
        <topology evidence="2">Multi-pass membrane protein</topology>
    </subcellularLocation>
</comment>
<dbReference type="RefSeq" id="WP_072300437.1">
    <property type="nucleotide sequence ID" value="NZ_FPIP01000005.1"/>
</dbReference>
<keyword evidence="6 11" id="KW-0812">Transmembrane</keyword>